<dbReference type="GO" id="GO:0015562">
    <property type="term" value="F:efflux transmembrane transporter activity"/>
    <property type="evidence" value="ECO:0007669"/>
    <property type="project" value="TreeGrafter"/>
</dbReference>
<evidence type="ECO:0000259" key="5">
    <source>
        <dbReference type="Pfam" id="PF25989"/>
    </source>
</evidence>
<dbReference type="PANTHER" id="PTHR30469">
    <property type="entry name" value="MULTIDRUG RESISTANCE PROTEIN MDTA"/>
    <property type="match status" value="1"/>
</dbReference>
<dbReference type="GO" id="GO:1990281">
    <property type="term" value="C:efflux pump complex"/>
    <property type="evidence" value="ECO:0007669"/>
    <property type="project" value="TreeGrafter"/>
</dbReference>
<dbReference type="InterPro" id="IPR058625">
    <property type="entry name" value="MdtA-like_BSH"/>
</dbReference>
<sequence>MKPRILTLLCLLLTFIGCKPSPETTATVKVRPVKLVTLDNTALATTYQFPAVIDASKDADLSFQVSGLLQELNIMEAQQVKQGDVLAMLDQRDFINKLASAKAEYDNAEREYRRLEQVASKGLISQSELTKQRSARDIAKANLGIAEKALSDSVITAPFDGTIAQIPVTKLQNVTAGDLIAKMIDTYELEVKFDVPSRLIQDNTPPRIEVMLNADPSRRFEARFKELGLIADPNSQTYPVTMVITPPQDRLVLPGMLATVEVIPESADQASMVAIPMAAVQSQGDSTYVWLFNEASSTVSRRDIEVDDDIGEQIRVRQGLQMGDTIVGAGAAYLAEGMEVRPWQD</sequence>
<feature type="domain" description="Multidrug resistance protein MdtA-like barrel-sandwich hybrid" evidence="4">
    <location>
        <begin position="59"/>
        <end position="179"/>
    </location>
</feature>
<name>A0A1G8NDZ8_9GAMM</name>
<feature type="coiled-coil region" evidence="2">
    <location>
        <begin position="91"/>
        <end position="118"/>
    </location>
</feature>
<keyword evidence="3" id="KW-0732">Signal</keyword>
<feature type="domain" description="YknX-like C-terminal permuted SH3-like" evidence="5">
    <location>
        <begin position="273"/>
        <end position="341"/>
    </location>
</feature>
<organism evidence="6 7">
    <name type="scientific">Ferrimonas sediminum</name>
    <dbReference type="NCBI Taxonomy" id="718193"/>
    <lineage>
        <taxon>Bacteria</taxon>
        <taxon>Pseudomonadati</taxon>
        <taxon>Pseudomonadota</taxon>
        <taxon>Gammaproteobacteria</taxon>
        <taxon>Alteromonadales</taxon>
        <taxon>Ferrimonadaceae</taxon>
        <taxon>Ferrimonas</taxon>
    </lineage>
</organism>
<dbReference type="Proteomes" id="UP000199527">
    <property type="component" value="Unassembled WGS sequence"/>
</dbReference>
<dbReference type="PROSITE" id="PS51257">
    <property type="entry name" value="PROKAR_LIPOPROTEIN"/>
    <property type="match status" value="1"/>
</dbReference>
<gene>
    <name evidence="6" type="ORF">SAMN04488540_10396</name>
</gene>
<reference evidence="7" key="1">
    <citation type="submission" date="2016-10" db="EMBL/GenBank/DDBJ databases">
        <authorList>
            <person name="Varghese N."/>
            <person name="Submissions S."/>
        </authorList>
    </citation>
    <scope>NUCLEOTIDE SEQUENCE [LARGE SCALE GENOMIC DNA]</scope>
    <source>
        <strain evidence="7">DSM 23317</strain>
    </source>
</reference>
<dbReference type="NCBIfam" id="TIGR01730">
    <property type="entry name" value="RND_mfp"/>
    <property type="match status" value="1"/>
</dbReference>
<evidence type="ECO:0000313" key="6">
    <source>
        <dbReference type="EMBL" id="SDI78316.1"/>
    </source>
</evidence>
<protein>
    <submittedName>
        <fullName evidence="6">RND family efflux transporter, MFP subunit</fullName>
    </submittedName>
</protein>
<evidence type="ECO:0000259" key="4">
    <source>
        <dbReference type="Pfam" id="PF25917"/>
    </source>
</evidence>
<dbReference type="Gene3D" id="1.10.287.470">
    <property type="entry name" value="Helix hairpin bin"/>
    <property type="match status" value="1"/>
</dbReference>
<comment type="similarity">
    <text evidence="1">Belongs to the membrane fusion protein (MFP) (TC 8.A.1) family.</text>
</comment>
<feature type="chain" id="PRO_5011546325" evidence="3">
    <location>
        <begin position="27"/>
        <end position="345"/>
    </location>
</feature>
<dbReference type="Pfam" id="PF25989">
    <property type="entry name" value="YknX_C"/>
    <property type="match status" value="1"/>
</dbReference>
<dbReference type="InterPro" id="IPR006143">
    <property type="entry name" value="RND_pump_MFP"/>
</dbReference>
<dbReference type="AlphaFoldDB" id="A0A1G8NDZ8"/>
<keyword evidence="7" id="KW-1185">Reference proteome</keyword>
<dbReference type="OrthoDB" id="2110899at2"/>
<dbReference type="InterPro" id="IPR058637">
    <property type="entry name" value="YknX-like_C"/>
</dbReference>
<dbReference type="SUPFAM" id="SSF111369">
    <property type="entry name" value="HlyD-like secretion proteins"/>
    <property type="match status" value="1"/>
</dbReference>
<evidence type="ECO:0000256" key="2">
    <source>
        <dbReference type="SAM" id="Coils"/>
    </source>
</evidence>
<dbReference type="PANTHER" id="PTHR30469:SF20">
    <property type="entry name" value="EFFLUX RND TRANSPORTER PERIPLASMIC ADAPTOR SUBUNIT"/>
    <property type="match status" value="1"/>
</dbReference>
<dbReference type="Pfam" id="PF25917">
    <property type="entry name" value="BSH_RND"/>
    <property type="match status" value="1"/>
</dbReference>
<dbReference type="Gene3D" id="2.40.30.170">
    <property type="match status" value="1"/>
</dbReference>
<evidence type="ECO:0000313" key="7">
    <source>
        <dbReference type="Proteomes" id="UP000199527"/>
    </source>
</evidence>
<evidence type="ECO:0000256" key="1">
    <source>
        <dbReference type="ARBA" id="ARBA00009477"/>
    </source>
</evidence>
<evidence type="ECO:0000256" key="3">
    <source>
        <dbReference type="SAM" id="SignalP"/>
    </source>
</evidence>
<dbReference type="Gene3D" id="2.40.50.100">
    <property type="match status" value="1"/>
</dbReference>
<proteinExistence type="inferred from homology"/>
<feature type="signal peptide" evidence="3">
    <location>
        <begin position="1"/>
        <end position="26"/>
    </location>
</feature>
<dbReference type="EMBL" id="FNEM01000003">
    <property type="protein sequence ID" value="SDI78316.1"/>
    <property type="molecule type" value="Genomic_DNA"/>
</dbReference>
<dbReference type="RefSeq" id="WP_090362888.1">
    <property type="nucleotide sequence ID" value="NZ_FNEM01000003.1"/>
</dbReference>
<keyword evidence="2" id="KW-0175">Coiled coil</keyword>
<dbReference type="Gene3D" id="2.40.420.20">
    <property type="match status" value="1"/>
</dbReference>
<accession>A0A1G8NDZ8</accession>